<dbReference type="GO" id="GO:0016020">
    <property type="term" value="C:membrane"/>
    <property type="evidence" value="ECO:0007669"/>
    <property type="project" value="UniProtKB-SubCell"/>
</dbReference>
<comment type="caution">
    <text evidence="7">The sequence shown here is derived from an EMBL/GenBank/DDBJ whole genome shotgun (WGS) entry which is preliminary data.</text>
</comment>
<feature type="transmembrane region" description="Helical" evidence="6">
    <location>
        <begin position="6"/>
        <end position="27"/>
    </location>
</feature>
<evidence type="ECO:0000256" key="5">
    <source>
        <dbReference type="ARBA" id="ARBA00023136"/>
    </source>
</evidence>
<dbReference type="SUPFAM" id="SSF140478">
    <property type="entry name" value="LemA-like"/>
    <property type="match status" value="1"/>
</dbReference>
<dbReference type="Proteomes" id="UP000029707">
    <property type="component" value="Unassembled WGS sequence"/>
</dbReference>
<gene>
    <name evidence="7" type="ORF">LS65_003050</name>
</gene>
<name>A0A4U8TSU6_9HELI</name>
<dbReference type="OrthoDB" id="9804152at2"/>
<dbReference type="InterPro" id="IPR007156">
    <property type="entry name" value="MamQ_LemA"/>
</dbReference>
<reference evidence="7 8" key="1">
    <citation type="journal article" date="2014" name="Genome Announc.">
        <title>Draft genome sequences of eight enterohepatic helicobacter species isolated from both laboratory and wild rodents.</title>
        <authorList>
            <person name="Sheh A."/>
            <person name="Shen Z."/>
            <person name="Fox J.G."/>
        </authorList>
    </citation>
    <scope>NUCLEOTIDE SEQUENCE [LARGE SCALE GENOMIC DNA]</scope>
    <source>
        <strain evidence="7 8">MIT 01-6451</strain>
    </source>
</reference>
<dbReference type="EMBL" id="JRMQ02000002">
    <property type="protein sequence ID" value="TLE02915.1"/>
    <property type="molecule type" value="Genomic_DNA"/>
</dbReference>
<evidence type="ECO:0000256" key="3">
    <source>
        <dbReference type="ARBA" id="ARBA00022692"/>
    </source>
</evidence>
<dbReference type="PANTHER" id="PTHR34478:SF1">
    <property type="entry name" value="PROTEIN LEMA"/>
    <property type="match status" value="1"/>
</dbReference>
<proteinExistence type="inferred from homology"/>
<keyword evidence="5 6" id="KW-0472">Membrane</keyword>
<dbReference type="RefSeq" id="WP_034360645.1">
    <property type="nucleotide sequence ID" value="NZ_CAMRWY010000001.1"/>
</dbReference>
<accession>A0A4U8TSU6</accession>
<dbReference type="Gene3D" id="1.20.1440.20">
    <property type="entry name" value="LemA-like domain"/>
    <property type="match status" value="1"/>
</dbReference>
<comment type="subcellular location">
    <subcellularLocation>
        <location evidence="1">Membrane</location>
        <topology evidence="1">Single-pass membrane protein</topology>
    </subcellularLocation>
</comment>
<sequence length="199" mass="22481">MVFGSILIIVGIIAFGVIWLIGAYNSLVTLKNRAQNAFSQIDVQLKRRYDLIPNLIEIAKKYLSHEQETLMKVIEARNTAKSALDNVANNAPDAINALNNAEKSLQNALMNFNMTMEAYPDLKSNTTMIQLSEELASTENKIAFARQAYNDNVTNFNTCRQIFPNNIIVGFFSQFAKDLPLLEFEENREVLNQAPKVQF</sequence>
<evidence type="ECO:0000313" key="8">
    <source>
        <dbReference type="Proteomes" id="UP000029707"/>
    </source>
</evidence>
<comment type="similarity">
    <text evidence="2">Belongs to the LemA family.</text>
</comment>
<organism evidence="7 8">
    <name type="scientific">Helicobacter japonicus</name>
    <dbReference type="NCBI Taxonomy" id="425400"/>
    <lineage>
        <taxon>Bacteria</taxon>
        <taxon>Pseudomonadati</taxon>
        <taxon>Campylobacterota</taxon>
        <taxon>Epsilonproteobacteria</taxon>
        <taxon>Campylobacterales</taxon>
        <taxon>Helicobacteraceae</taxon>
        <taxon>Helicobacter</taxon>
    </lineage>
</organism>
<dbReference type="Pfam" id="PF04011">
    <property type="entry name" value="LemA"/>
    <property type="match status" value="1"/>
</dbReference>
<protein>
    <submittedName>
        <fullName evidence="7">LemA family protein</fullName>
    </submittedName>
</protein>
<dbReference type="InterPro" id="IPR023353">
    <property type="entry name" value="LemA-like_dom_sf"/>
</dbReference>
<evidence type="ECO:0000256" key="6">
    <source>
        <dbReference type="SAM" id="Phobius"/>
    </source>
</evidence>
<dbReference type="PANTHER" id="PTHR34478">
    <property type="entry name" value="PROTEIN LEMA"/>
    <property type="match status" value="1"/>
</dbReference>
<evidence type="ECO:0000256" key="1">
    <source>
        <dbReference type="ARBA" id="ARBA00004167"/>
    </source>
</evidence>
<dbReference type="STRING" id="425400.LS65_01135"/>
<evidence type="ECO:0000313" key="7">
    <source>
        <dbReference type="EMBL" id="TLE02915.1"/>
    </source>
</evidence>
<evidence type="ECO:0000256" key="2">
    <source>
        <dbReference type="ARBA" id="ARBA00008854"/>
    </source>
</evidence>
<keyword evidence="8" id="KW-1185">Reference proteome</keyword>
<evidence type="ECO:0000256" key="4">
    <source>
        <dbReference type="ARBA" id="ARBA00022989"/>
    </source>
</evidence>
<keyword evidence="4 6" id="KW-1133">Transmembrane helix</keyword>
<dbReference type="AlphaFoldDB" id="A0A4U8TSU6"/>
<keyword evidence="3 6" id="KW-0812">Transmembrane</keyword>